<evidence type="ECO:0000256" key="2">
    <source>
        <dbReference type="SAM" id="Phobius"/>
    </source>
</evidence>
<evidence type="ECO:0000256" key="1">
    <source>
        <dbReference type="SAM" id="MobiDB-lite"/>
    </source>
</evidence>
<accession>A0ABY5L0A9</accession>
<name>A0ABY5L0A9_9CELL</name>
<keyword evidence="2" id="KW-0812">Transmembrane</keyword>
<evidence type="ECO:0000313" key="3">
    <source>
        <dbReference type="EMBL" id="UUI76212.1"/>
    </source>
</evidence>
<dbReference type="InterPro" id="IPR045512">
    <property type="entry name" value="DUF6480"/>
</dbReference>
<feature type="region of interest" description="Disordered" evidence="1">
    <location>
        <begin position="1"/>
        <end position="59"/>
    </location>
</feature>
<reference evidence="3 4" key="1">
    <citation type="submission" date="2022-07" db="EMBL/GenBank/DDBJ databases">
        <title>Novel species in genus cellulomonas.</title>
        <authorList>
            <person name="Ye L."/>
        </authorList>
    </citation>
    <scope>NUCLEOTIDE SEQUENCE [LARGE SCALE GENOMIC DNA]</scope>
    <source>
        <strain evidence="4">zg-Y338</strain>
    </source>
</reference>
<keyword evidence="2" id="KW-1133">Transmembrane helix</keyword>
<keyword evidence="2" id="KW-0472">Membrane</keyword>
<organism evidence="3 4">
    <name type="scientific">Cellulomonas chengniuliangii</name>
    <dbReference type="NCBI Taxonomy" id="2968084"/>
    <lineage>
        <taxon>Bacteria</taxon>
        <taxon>Bacillati</taxon>
        <taxon>Actinomycetota</taxon>
        <taxon>Actinomycetes</taxon>
        <taxon>Micrococcales</taxon>
        <taxon>Cellulomonadaceae</taxon>
        <taxon>Cellulomonas</taxon>
    </lineage>
</organism>
<gene>
    <name evidence="3" type="ORF">NP064_04730</name>
</gene>
<proteinExistence type="predicted"/>
<dbReference type="Proteomes" id="UP001316189">
    <property type="component" value="Chromosome"/>
</dbReference>
<dbReference type="RefSeq" id="WP_227570805.1">
    <property type="nucleotide sequence ID" value="NZ_CP101988.1"/>
</dbReference>
<evidence type="ECO:0000313" key="4">
    <source>
        <dbReference type="Proteomes" id="UP001316189"/>
    </source>
</evidence>
<dbReference type="Pfam" id="PF20088">
    <property type="entry name" value="DUF6480"/>
    <property type="match status" value="1"/>
</dbReference>
<feature type="transmembrane region" description="Helical" evidence="2">
    <location>
        <begin position="63"/>
        <end position="84"/>
    </location>
</feature>
<keyword evidence="4" id="KW-1185">Reference proteome</keyword>
<dbReference type="EMBL" id="CP101988">
    <property type="protein sequence ID" value="UUI76212.1"/>
    <property type="molecule type" value="Genomic_DNA"/>
</dbReference>
<sequence length="87" mass="8705">MAERQPPSDPPTDPPPEDTSGLGHGGSVHPGDTPPAEASATGGVSFREPKGLVSGRSTPRNRAMIVAGVVLVVVLAALAAAWGAGWL</sequence>
<protein>
    <submittedName>
        <fullName evidence="3">DUF6480 family protein</fullName>
    </submittedName>
</protein>